<dbReference type="InterPro" id="IPR013083">
    <property type="entry name" value="Znf_RING/FYVE/PHD"/>
</dbReference>
<dbReference type="AlphaFoldDB" id="A0AAE1ANU8"/>
<reference evidence="13" key="1">
    <citation type="journal article" date="2023" name="G3 (Bethesda)">
        <title>A reference genome for the long-term kleptoplast-retaining sea slug Elysia crispata morphotype clarki.</title>
        <authorList>
            <person name="Eastman K.E."/>
            <person name="Pendleton A.L."/>
            <person name="Shaikh M.A."/>
            <person name="Suttiyut T."/>
            <person name="Ogas R."/>
            <person name="Tomko P."/>
            <person name="Gavelis G."/>
            <person name="Widhalm J.R."/>
            <person name="Wisecaver J.H."/>
        </authorList>
    </citation>
    <scope>NUCLEOTIDE SEQUENCE</scope>
    <source>
        <strain evidence="13">ECLA1</strain>
    </source>
</reference>
<keyword evidence="5" id="KW-0863">Zinc-finger</keyword>
<keyword evidence="6" id="KW-0833">Ubl conjugation pathway</keyword>
<keyword evidence="4" id="KW-0479">Metal-binding</keyword>
<evidence type="ECO:0000256" key="2">
    <source>
        <dbReference type="ARBA" id="ARBA00022679"/>
    </source>
</evidence>
<feature type="transmembrane region" description="Helical" evidence="11">
    <location>
        <begin position="181"/>
        <end position="201"/>
    </location>
</feature>
<evidence type="ECO:0000313" key="13">
    <source>
        <dbReference type="EMBL" id="KAK3790536.1"/>
    </source>
</evidence>
<feature type="compositionally biased region" description="Basic residues" evidence="10">
    <location>
        <begin position="271"/>
        <end position="281"/>
    </location>
</feature>
<keyword evidence="14" id="KW-1185">Reference proteome</keyword>
<dbReference type="InterPro" id="IPR011016">
    <property type="entry name" value="Znf_RING-CH"/>
</dbReference>
<dbReference type="Pfam" id="PF12906">
    <property type="entry name" value="RINGv"/>
    <property type="match status" value="1"/>
</dbReference>
<dbReference type="GO" id="GO:0016020">
    <property type="term" value="C:membrane"/>
    <property type="evidence" value="ECO:0007669"/>
    <property type="project" value="UniProtKB-SubCell"/>
</dbReference>
<name>A0AAE1ANU8_9GAST</name>
<evidence type="ECO:0000256" key="8">
    <source>
        <dbReference type="ARBA" id="ARBA00022989"/>
    </source>
</evidence>
<keyword evidence="9 11" id="KW-0472">Membrane</keyword>
<feature type="compositionally biased region" description="Polar residues" evidence="10">
    <location>
        <begin position="295"/>
        <end position="305"/>
    </location>
</feature>
<evidence type="ECO:0000256" key="6">
    <source>
        <dbReference type="ARBA" id="ARBA00022786"/>
    </source>
</evidence>
<gene>
    <name evidence="13" type="ORF">RRG08_060583</name>
</gene>
<dbReference type="GO" id="GO:0016567">
    <property type="term" value="P:protein ubiquitination"/>
    <property type="evidence" value="ECO:0007669"/>
    <property type="project" value="TreeGrafter"/>
</dbReference>
<evidence type="ECO:0000256" key="9">
    <source>
        <dbReference type="ARBA" id="ARBA00023136"/>
    </source>
</evidence>
<sequence>MAFQRYHRNDHVNSDKRIASSLEPLCEHCVFETHSGDSVAGEAEQDALLPNNKYVEPESEVPATESKLSARTKCDVAQTLCRKEKHSWPPTTAVESRHSSSGEETACRICQEDDLYEKLVSPCLCSGTVGFVHISCLNTWLQVTSRTSCELCGYPFPVIKRKAPISEYLRNPRANMDLPNLLCDLVCLMILTPLLFTSVYLSSTGTLRYESLGQAGSLCAVITLLVALVLVYVAWASLAIIYHLRVLRSWRERHSSVSLIRESQISSTRSSARKARSKGANRSHPASGGPRAKSDVQQPVVEQSSYNSGRDTAILLAPINRLSGWIRVNNRVAVRTLQQV</sequence>
<dbReference type="GO" id="GO:0008270">
    <property type="term" value="F:zinc ion binding"/>
    <property type="evidence" value="ECO:0007669"/>
    <property type="project" value="UniProtKB-KW"/>
</dbReference>
<evidence type="ECO:0000256" key="4">
    <source>
        <dbReference type="ARBA" id="ARBA00022723"/>
    </source>
</evidence>
<keyword evidence="7" id="KW-0862">Zinc</keyword>
<evidence type="ECO:0000256" key="5">
    <source>
        <dbReference type="ARBA" id="ARBA00022771"/>
    </source>
</evidence>
<protein>
    <recommendedName>
        <fullName evidence="12">RING-CH-type domain-containing protein</fullName>
    </recommendedName>
</protein>
<keyword evidence="3 11" id="KW-0812">Transmembrane</keyword>
<dbReference type="PANTHER" id="PTHR46065">
    <property type="entry name" value="E3 UBIQUITIN-PROTEIN LIGASE MARCH 2/3 FAMILY MEMBER"/>
    <property type="match status" value="1"/>
</dbReference>
<accession>A0AAE1ANU8</accession>
<keyword evidence="2" id="KW-0808">Transferase</keyword>
<dbReference type="SMART" id="SM00744">
    <property type="entry name" value="RINGv"/>
    <property type="match status" value="1"/>
</dbReference>
<dbReference type="EMBL" id="JAWDGP010001539">
    <property type="protein sequence ID" value="KAK3790536.1"/>
    <property type="molecule type" value="Genomic_DNA"/>
</dbReference>
<keyword evidence="8 11" id="KW-1133">Transmembrane helix</keyword>
<dbReference type="PANTHER" id="PTHR46065:SF3">
    <property type="entry name" value="FI20425P1"/>
    <property type="match status" value="1"/>
</dbReference>
<evidence type="ECO:0000259" key="12">
    <source>
        <dbReference type="PROSITE" id="PS51292"/>
    </source>
</evidence>
<dbReference type="GO" id="GO:0004842">
    <property type="term" value="F:ubiquitin-protein transferase activity"/>
    <property type="evidence" value="ECO:0007669"/>
    <property type="project" value="TreeGrafter"/>
</dbReference>
<dbReference type="SUPFAM" id="SSF57850">
    <property type="entry name" value="RING/U-box"/>
    <property type="match status" value="1"/>
</dbReference>
<dbReference type="Proteomes" id="UP001283361">
    <property type="component" value="Unassembled WGS sequence"/>
</dbReference>
<organism evidence="13 14">
    <name type="scientific">Elysia crispata</name>
    <name type="common">lettuce slug</name>
    <dbReference type="NCBI Taxonomy" id="231223"/>
    <lineage>
        <taxon>Eukaryota</taxon>
        <taxon>Metazoa</taxon>
        <taxon>Spiralia</taxon>
        <taxon>Lophotrochozoa</taxon>
        <taxon>Mollusca</taxon>
        <taxon>Gastropoda</taxon>
        <taxon>Heterobranchia</taxon>
        <taxon>Euthyneura</taxon>
        <taxon>Panpulmonata</taxon>
        <taxon>Sacoglossa</taxon>
        <taxon>Placobranchoidea</taxon>
        <taxon>Plakobranchidae</taxon>
        <taxon>Elysia</taxon>
    </lineage>
</organism>
<feature type="domain" description="RING-CH-type" evidence="12">
    <location>
        <begin position="99"/>
        <end position="159"/>
    </location>
</feature>
<evidence type="ECO:0000256" key="7">
    <source>
        <dbReference type="ARBA" id="ARBA00022833"/>
    </source>
</evidence>
<dbReference type="PROSITE" id="PS51292">
    <property type="entry name" value="ZF_RING_CH"/>
    <property type="match status" value="1"/>
</dbReference>
<comment type="subcellular location">
    <subcellularLocation>
        <location evidence="1">Membrane</location>
        <topology evidence="1">Multi-pass membrane protein</topology>
    </subcellularLocation>
</comment>
<evidence type="ECO:0000313" key="14">
    <source>
        <dbReference type="Proteomes" id="UP001283361"/>
    </source>
</evidence>
<proteinExistence type="predicted"/>
<comment type="caution">
    <text evidence="13">The sequence shown here is derived from an EMBL/GenBank/DDBJ whole genome shotgun (WGS) entry which is preliminary data.</text>
</comment>
<dbReference type="Gene3D" id="3.30.40.10">
    <property type="entry name" value="Zinc/RING finger domain, C3HC4 (zinc finger)"/>
    <property type="match status" value="1"/>
</dbReference>
<evidence type="ECO:0000256" key="3">
    <source>
        <dbReference type="ARBA" id="ARBA00022692"/>
    </source>
</evidence>
<feature type="transmembrane region" description="Helical" evidence="11">
    <location>
        <begin position="221"/>
        <end position="244"/>
    </location>
</feature>
<feature type="region of interest" description="Disordered" evidence="10">
    <location>
        <begin position="268"/>
        <end position="305"/>
    </location>
</feature>
<evidence type="ECO:0000256" key="1">
    <source>
        <dbReference type="ARBA" id="ARBA00004141"/>
    </source>
</evidence>
<evidence type="ECO:0000256" key="11">
    <source>
        <dbReference type="SAM" id="Phobius"/>
    </source>
</evidence>
<evidence type="ECO:0000256" key="10">
    <source>
        <dbReference type="SAM" id="MobiDB-lite"/>
    </source>
</evidence>